<feature type="domain" description="Glycosyltransferase Maf N-terminal" evidence="2">
    <location>
        <begin position="40"/>
        <end position="161"/>
    </location>
</feature>
<comment type="caution">
    <text evidence="3">The sequence shown here is derived from an EMBL/GenBank/DDBJ whole genome shotgun (WGS) entry which is preliminary data.</text>
</comment>
<evidence type="ECO:0000259" key="1">
    <source>
        <dbReference type="Pfam" id="PF01973"/>
    </source>
</evidence>
<dbReference type="EMBL" id="JAPRAT010000003">
    <property type="protein sequence ID" value="MCZ0702111.1"/>
    <property type="molecule type" value="Genomic_DNA"/>
</dbReference>
<proteinExistence type="predicted"/>
<dbReference type="InterPro" id="IPR045376">
    <property type="entry name" value="Maf_N"/>
</dbReference>
<name>A0A9J6R986_9BACI</name>
<evidence type="ECO:0000259" key="2">
    <source>
        <dbReference type="Pfam" id="PF20157"/>
    </source>
</evidence>
<gene>
    <name evidence="3" type="ORF">OWO01_02665</name>
</gene>
<dbReference type="Pfam" id="PF20157">
    <property type="entry name" value="Maf_flag10_N"/>
    <property type="match status" value="1"/>
</dbReference>
<dbReference type="PANTHER" id="PTHR41786">
    <property type="entry name" value="MOTILITY ACCESSORY FACTOR MAF"/>
    <property type="match status" value="1"/>
</dbReference>
<protein>
    <submittedName>
        <fullName evidence="3">DUF115 domain-containing protein</fullName>
    </submittedName>
</protein>
<dbReference type="InterPro" id="IPR029058">
    <property type="entry name" value="AB_hydrolase_fold"/>
</dbReference>
<feature type="domain" description="6-hydroxymethylpterin diphosphokinase MptE-like" evidence="1">
    <location>
        <begin position="205"/>
        <end position="374"/>
    </location>
</feature>
<dbReference type="InterPro" id="IPR002826">
    <property type="entry name" value="MptE-like"/>
</dbReference>
<dbReference type="RefSeq" id="WP_268778879.1">
    <property type="nucleotide sequence ID" value="NZ_JAPRAT010000003.1"/>
</dbReference>
<dbReference type="Pfam" id="PF01973">
    <property type="entry name" value="MptE-like"/>
    <property type="match status" value="1"/>
</dbReference>
<sequence>MNQISKQLALKHAKLFSSQVAKQLDEINLEVSNVQITKAKKINKMILSQVHDGKIVNLYSKFNPIEEVERWVSTIESEPNHIILFGLGLGYHLQALYNKFPKVRFHIIEPNPHTVLAFFSLLDKPGFIKNIDDLIIGYREVEISSFFKRILDKFDNNWKFLHIPKYQTLYKDEYHYIMQLFKKMFIDYQSMLKSHNTFGDLWLFNALENLAMIQSTDNIMSYKQQFADKQVILVASGPSLEHHIAFLKRVSEEKKALIIAAGTSINFLVNNHIKPDFVTSYDPGEGNYKNMQPALALDVPLIFGTTIHPKIVKEYKGPKAHMIMSKDYISSYLSTINPEDIVNDAPTVTAVTLDLLYKLGVNEVFLIGQDLCFIGDQYQAKAVYPTNKSGKLLAKHKMQMEHIENNKGQLVETNKSFKVMKQYIEETVKQYENFSVVNLSLYGAKIEGIPYKNADLVENELSTLDKQEEIISSFRSRSLNRQDFNETIKNFKKVFLLHEEQLDRIYKQLNKFDSRKQTTAFFAEIQQRLQMLFEQKAYQYLINPIVVNESHQLSRTIANSDLSTSDSIKRYLEEAVEPLVNAISKTIITYQYKLNHIKDLNQSAEISINSNNKKFLNHYLNDKSKSAVIDFTERNDRLVIVFSGLFGGLGMPINAFFGEVFSGYKIVFLRDLKQSAFQSGLKGISDIDESNKMSYYLKKLIKRSNAKKIILAGASTGGYAAIRYGLNLKEVNQIIAFAPPTFLDERNKKTYDDNRWQEELEINIMEELPDLKVLLTNKEKKLIDIYYAEDNELDQFHASRLEGHDNIHLHRLKQGGHRVLEELFIQKQLDRIKNSLLKDIGDHFEFISK</sequence>
<reference evidence="3" key="1">
    <citation type="submission" date="2022-11" db="EMBL/GenBank/DDBJ databases">
        <title>WGS of Natronobacillus azotifigens 24KS-1, an anaerobic diazotrophic haloalkaliphile from soda-rich habitats.</title>
        <authorList>
            <person name="Sorokin D.Y."/>
            <person name="Merkel A.Y."/>
        </authorList>
    </citation>
    <scope>NUCLEOTIDE SEQUENCE</scope>
    <source>
        <strain evidence="3">24KS-1</strain>
    </source>
</reference>
<dbReference type="Gene3D" id="3.40.50.1820">
    <property type="entry name" value="alpha/beta hydrolase"/>
    <property type="match status" value="1"/>
</dbReference>
<organism evidence="3 4">
    <name type="scientific">Natronobacillus azotifigens</name>
    <dbReference type="NCBI Taxonomy" id="472978"/>
    <lineage>
        <taxon>Bacteria</taxon>
        <taxon>Bacillati</taxon>
        <taxon>Bacillota</taxon>
        <taxon>Bacilli</taxon>
        <taxon>Bacillales</taxon>
        <taxon>Bacillaceae</taxon>
        <taxon>Natronobacillus</taxon>
    </lineage>
</organism>
<accession>A0A9J6R986</accession>
<dbReference type="AlphaFoldDB" id="A0A9J6R986"/>
<evidence type="ECO:0000313" key="3">
    <source>
        <dbReference type="EMBL" id="MCZ0702111.1"/>
    </source>
</evidence>
<evidence type="ECO:0000313" key="4">
    <source>
        <dbReference type="Proteomes" id="UP001084197"/>
    </source>
</evidence>
<dbReference type="SUPFAM" id="SSF53474">
    <property type="entry name" value="alpha/beta-Hydrolases"/>
    <property type="match status" value="1"/>
</dbReference>
<keyword evidence="4" id="KW-1185">Reference proteome</keyword>
<dbReference type="Proteomes" id="UP001084197">
    <property type="component" value="Unassembled WGS sequence"/>
</dbReference>
<dbReference type="PANTHER" id="PTHR41786:SF1">
    <property type="entry name" value="6-HYDROXYMETHYLPTERIN DIPHOSPHOKINASE MPTE-LIKE DOMAIN-CONTAINING PROTEIN"/>
    <property type="match status" value="1"/>
</dbReference>